<dbReference type="KEGG" id="dfc:DFI_11390"/>
<dbReference type="PROSITE" id="PS50991">
    <property type="entry name" value="PYR_CT"/>
    <property type="match status" value="1"/>
</dbReference>
<evidence type="ECO:0000313" key="5">
    <source>
        <dbReference type="Proteomes" id="UP000259030"/>
    </source>
</evidence>
<organism evidence="4 5">
    <name type="scientific">Deinococcus ficus</name>
    <dbReference type="NCBI Taxonomy" id="317577"/>
    <lineage>
        <taxon>Bacteria</taxon>
        <taxon>Thermotogati</taxon>
        <taxon>Deinococcota</taxon>
        <taxon>Deinococci</taxon>
        <taxon>Deinococcales</taxon>
        <taxon>Deinococcaceae</taxon>
        <taxon>Deinococcus</taxon>
    </lineage>
</organism>
<evidence type="ECO:0000313" key="4">
    <source>
        <dbReference type="EMBL" id="ASN81521.1"/>
    </source>
</evidence>
<dbReference type="GO" id="GO:0016740">
    <property type="term" value="F:transferase activity"/>
    <property type="evidence" value="ECO:0007669"/>
    <property type="project" value="UniProtKB-KW"/>
</dbReference>
<keyword evidence="5" id="KW-1185">Reference proteome</keyword>
<name>A0A221SY24_9DEIO</name>
<dbReference type="Pfam" id="PF00682">
    <property type="entry name" value="HMGL-like"/>
    <property type="match status" value="1"/>
</dbReference>
<dbReference type="Proteomes" id="UP000259030">
    <property type="component" value="Chromosome"/>
</dbReference>
<proteinExistence type="predicted"/>
<dbReference type="Gene3D" id="3.20.20.70">
    <property type="entry name" value="Aldolase class I"/>
    <property type="match status" value="1"/>
</dbReference>
<feature type="region of interest" description="Disordered" evidence="2">
    <location>
        <begin position="1"/>
        <end position="53"/>
    </location>
</feature>
<dbReference type="SUPFAM" id="SSF51569">
    <property type="entry name" value="Aldolase"/>
    <property type="match status" value="1"/>
</dbReference>
<keyword evidence="4" id="KW-0670">Pyruvate</keyword>
<dbReference type="PANTHER" id="PTHR42880:SF1">
    <property type="entry name" value="ISOPROPYLMALATE_HOMOCITRATE_CITRAMALATE SYNTHASE FAMILY PROTEIN"/>
    <property type="match status" value="1"/>
</dbReference>
<gene>
    <name evidence="4" type="ORF">DFI_11390</name>
</gene>
<dbReference type="EMBL" id="CP021081">
    <property type="protein sequence ID" value="ASN81521.1"/>
    <property type="molecule type" value="Genomic_DNA"/>
</dbReference>
<dbReference type="STRING" id="317577.GCA_000419625_01647"/>
<accession>A0A221SY24</accession>
<sequence>MTVTDAATPDLFPDAFPPQDFPRYRWTTPPATLPPRAWTTETTHRDGQQGGLPLTTETGLRLYDLMGEFTAGTGAIRQAEFFVYRSADRAMLQGALERWQGGHNPVEPTTWIRASRRDADLVAGLGVRETGMLASASDYHTFHKFTPGGRAQAARTYLDAVHAVLDAGLRPRLHLEDATRAPREFILPFVAQVQRLAAAYPDTQAPRFRICDTMGVGLPLENVEWPRSVPGMVRELIGAGVPGELLEFHPHNDTHLIVANCLAAVMAGCAAINGTLLGQGERSGNAPLEGVLLHLTGMGLVDRPNYPALNALAELYGTLGQGVPAKYPLYGRDAHRTRAGIHADGLNKFWPMYAPFDVPGLLGRPLEVSLTKDSGVAGLIFLIRQHTGQELPKDHPGLQALHASLNAEFDAGRQTAVDWEELAARVHAVLA</sequence>
<feature type="domain" description="Pyruvate carboxyltransferase" evidence="3">
    <location>
        <begin position="37"/>
        <end position="310"/>
    </location>
</feature>
<evidence type="ECO:0000259" key="3">
    <source>
        <dbReference type="PROSITE" id="PS50991"/>
    </source>
</evidence>
<reference evidence="4 5" key="1">
    <citation type="submission" date="2017-05" db="EMBL/GenBank/DDBJ databases">
        <title>The complete genome sequence of Deinococcus ficus isolated from the rhizosphere of the Ficus religiosa L. in Taiwan.</title>
        <authorList>
            <person name="Wu K.-M."/>
            <person name="Liao T.-L."/>
            <person name="Liu Y.-M."/>
            <person name="Young C.-C."/>
            <person name="Tsai S.-F."/>
        </authorList>
    </citation>
    <scope>NUCLEOTIDE SEQUENCE [LARGE SCALE GENOMIC DNA]</scope>
    <source>
        <strain evidence="4 5">CC-FR2-10</strain>
    </source>
</reference>
<dbReference type="InterPro" id="IPR013785">
    <property type="entry name" value="Aldolase_TIM"/>
</dbReference>
<dbReference type="RefSeq" id="WP_027463193.1">
    <property type="nucleotide sequence ID" value="NZ_CP021081.1"/>
</dbReference>
<keyword evidence="1 4" id="KW-0808">Transferase</keyword>
<dbReference type="InterPro" id="IPR000891">
    <property type="entry name" value="PYR_CT"/>
</dbReference>
<dbReference type="PANTHER" id="PTHR42880">
    <property type="entry name" value="HOMOCITRATE SYNTHASE"/>
    <property type="match status" value="1"/>
</dbReference>
<evidence type="ECO:0000256" key="2">
    <source>
        <dbReference type="SAM" id="MobiDB-lite"/>
    </source>
</evidence>
<dbReference type="AlphaFoldDB" id="A0A221SY24"/>
<protein>
    <submittedName>
        <fullName evidence="4">Pyruvate carboxyltransferase</fullName>
    </submittedName>
</protein>
<evidence type="ECO:0000256" key="1">
    <source>
        <dbReference type="ARBA" id="ARBA00022679"/>
    </source>
</evidence>